<name>A0ABR2GRH7_9EUKA</name>
<evidence type="ECO:0000313" key="2">
    <source>
        <dbReference type="Proteomes" id="UP001470230"/>
    </source>
</evidence>
<evidence type="ECO:0000313" key="1">
    <source>
        <dbReference type="EMBL" id="KAK8836549.1"/>
    </source>
</evidence>
<reference evidence="1 2" key="1">
    <citation type="submission" date="2024-04" db="EMBL/GenBank/DDBJ databases">
        <title>Tritrichomonas musculus Genome.</title>
        <authorList>
            <person name="Alves-Ferreira E."/>
            <person name="Grigg M."/>
            <person name="Lorenzi H."/>
            <person name="Galac M."/>
        </authorList>
    </citation>
    <scope>NUCLEOTIDE SEQUENCE [LARGE SCALE GENOMIC DNA]</scope>
    <source>
        <strain evidence="1 2">EAF2021</strain>
    </source>
</reference>
<dbReference type="EMBL" id="JAPFFF010000065">
    <property type="protein sequence ID" value="KAK8836549.1"/>
    <property type="molecule type" value="Genomic_DNA"/>
</dbReference>
<comment type="caution">
    <text evidence="1">The sequence shown here is derived from an EMBL/GenBank/DDBJ whole genome shotgun (WGS) entry which is preliminary data.</text>
</comment>
<protein>
    <submittedName>
        <fullName evidence="1">Uncharacterized protein</fullName>
    </submittedName>
</protein>
<organism evidence="1 2">
    <name type="scientific">Tritrichomonas musculus</name>
    <dbReference type="NCBI Taxonomy" id="1915356"/>
    <lineage>
        <taxon>Eukaryota</taxon>
        <taxon>Metamonada</taxon>
        <taxon>Parabasalia</taxon>
        <taxon>Tritrichomonadida</taxon>
        <taxon>Tritrichomonadidae</taxon>
        <taxon>Tritrichomonas</taxon>
    </lineage>
</organism>
<sequence length="297" mass="33393">MEILSAEIKSNISHTFTFSDKVDKFIIGFSKILIEYPSTDHHLKRILYDVSNIQVNDREIVVTPRLRLNDASGNSESFDSIITVVIFATLGYKNTSVDMLTNVKTNVERILPLCNPVFYKSALSSSGVEYPDDDHHLNKYNSKIEFCLLDGSFTLKGQSTIQDRHEVSGTGEVYGSSIIYNGNDHRIMCADFDSEKVGNSGTVSFGKKHKKIHLQDYQLGCFISSFSLSFKSYEDHHVKQIEVSAELEEQNLIDQDGQLLAKINLKAFLTDNGKHHSDIPNNSVSGFILAINKRMTQ</sequence>
<dbReference type="Proteomes" id="UP001470230">
    <property type="component" value="Unassembled WGS sequence"/>
</dbReference>
<gene>
    <name evidence="1" type="ORF">M9Y10_037810</name>
</gene>
<keyword evidence="2" id="KW-1185">Reference proteome</keyword>
<accession>A0ABR2GRH7</accession>
<proteinExistence type="predicted"/>